<sequence>MATRSAAPGVHSVTRWRAHAREHPLRHRLAVVAPDAADVIRNAGGWLFDRSAAGWEVTVLVADSGDVAPLRILGVTVLDLRQALAGPIHEIWPMAVAVSAATYRVEPLVRTGVLDCLDRGLTEVAVWGDDLPDELAGRVAPSYHRVSVAARAFKSCALAAAGCAGEPVPPTEVFGAGELLPPRYRAEMRDLLPA</sequence>
<reference evidence="2" key="1">
    <citation type="journal article" date="2019" name="Int. J. Syst. Evol. Microbiol.">
        <title>The Global Catalogue of Microorganisms (GCM) 10K type strain sequencing project: providing services to taxonomists for standard genome sequencing and annotation.</title>
        <authorList>
            <consortium name="The Broad Institute Genomics Platform"/>
            <consortium name="The Broad Institute Genome Sequencing Center for Infectious Disease"/>
            <person name="Wu L."/>
            <person name="Ma J."/>
        </authorList>
    </citation>
    <scope>NUCLEOTIDE SEQUENCE [LARGE SCALE GENOMIC DNA]</scope>
    <source>
        <strain evidence="2">CGMCC 4.7330</strain>
    </source>
</reference>
<accession>A0ABV8DR04</accession>
<protein>
    <submittedName>
        <fullName evidence="1">Uncharacterized protein</fullName>
    </submittedName>
</protein>
<proteinExistence type="predicted"/>
<dbReference type="Proteomes" id="UP001595696">
    <property type="component" value="Unassembled WGS sequence"/>
</dbReference>
<keyword evidence="2" id="KW-1185">Reference proteome</keyword>
<dbReference type="EMBL" id="JBHSAX010000009">
    <property type="protein sequence ID" value="MFC3962298.1"/>
    <property type="molecule type" value="Genomic_DNA"/>
</dbReference>
<dbReference type="RefSeq" id="WP_378612066.1">
    <property type="nucleotide sequence ID" value="NZ_JBHSAX010000009.1"/>
</dbReference>
<evidence type="ECO:0000313" key="2">
    <source>
        <dbReference type="Proteomes" id="UP001595696"/>
    </source>
</evidence>
<evidence type="ECO:0000313" key="1">
    <source>
        <dbReference type="EMBL" id="MFC3962298.1"/>
    </source>
</evidence>
<comment type="caution">
    <text evidence="1">The sequence shown here is derived from an EMBL/GenBank/DDBJ whole genome shotgun (WGS) entry which is preliminary data.</text>
</comment>
<name>A0ABV8DR04_9NOCA</name>
<organism evidence="1 2">
    <name type="scientific">Nocardia jiangsuensis</name>
    <dbReference type="NCBI Taxonomy" id="1691563"/>
    <lineage>
        <taxon>Bacteria</taxon>
        <taxon>Bacillati</taxon>
        <taxon>Actinomycetota</taxon>
        <taxon>Actinomycetes</taxon>
        <taxon>Mycobacteriales</taxon>
        <taxon>Nocardiaceae</taxon>
        <taxon>Nocardia</taxon>
    </lineage>
</organism>
<gene>
    <name evidence="1" type="ORF">ACFO0B_09905</name>
</gene>